<evidence type="ECO:0000256" key="3">
    <source>
        <dbReference type="ARBA" id="ARBA00023239"/>
    </source>
</evidence>
<dbReference type="OrthoDB" id="9809439at2"/>
<dbReference type="CDD" id="cd13635">
    <property type="entry name" value="PBP2_Ttha1568_Mqnd"/>
    <property type="match status" value="1"/>
</dbReference>
<dbReference type="Proteomes" id="UP000295334">
    <property type="component" value="Unassembled WGS sequence"/>
</dbReference>
<reference evidence="5 6" key="1">
    <citation type="submission" date="2019-03" db="EMBL/GenBank/DDBJ databases">
        <authorList>
            <person name="Kim M.K.M."/>
        </authorList>
    </citation>
    <scope>NUCLEOTIDE SEQUENCE [LARGE SCALE GENOMIC DNA]</scope>
    <source>
        <strain evidence="5 6">17J68-12</strain>
    </source>
</reference>
<comment type="function">
    <text evidence="4">Catalyzes the conversion of cyclic dehypoxanthine futalosine (cyclic DHFL) into 1,4-dihydroxy-6-naphthoate, a step in the biosynthesis of menaquinone (MK, vitamin K2).</text>
</comment>
<protein>
    <recommendedName>
        <fullName evidence="4">1,4-dihydroxy-6-naphtoate synthase</fullName>
        <ecNumber evidence="4">4.1.99.29</ecNumber>
    </recommendedName>
    <alternativeName>
        <fullName evidence="4">Menaquinone biosynthetic enzyme MqnD</fullName>
    </alternativeName>
</protein>
<sequence length="273" mass="30181">MKLTLGFSPCPNDTFIFDALVNGGIDTGGITFEPVLEDVQTLNEWAAQGRLDVTKLSFPALFGTSQNYRLLQSGAALGKGVGPLLIAKKLVDLPDLPHCRVAIPGVNTTANFLLHHAFPDVTQRVPMLFSEIEDAVLSGAVDLGVIIHENRFTYHQRGLLKVADLGDIWEQHNGAAIPLGCIAIKRELGEETAQKVDALIRASLIHSFDTYPAISDYVKQHAQAMDEAVMRQHIELYVNNYTMELGEEGRRAVDTFARIYTEKLGEPQTRLWE</sequence>
<proteinExistence type="inferred from homology"/>
<evidence type="ECO:0000256" key="2">
    <source>
        <dbReference type="ARBA" id="ARBA00022428"/>
    </source>
</evidence>
<comment type="caution">
    <text evidence="5">The sequence shown here is derived from an EMBL/GenBank/DDBJ whole genome shotgun (WGS) entry which is preliminary data.</text>
</comment>
<dbReference type="EMBL" id="SJZI01000008">
    <property type="protein sequence ID" value="TCJ17865.1"/>
    <property type="molecule type" value="Genomic_DNA"/>
</dbReference>
<feature type="binding site" evidence="4">
    <location>
        <begin position="109"/>
        <end position="110"/>
    </location>
    <ligand>
        <name>substrate</name>
    </ligand>
</feature>
<comment type="pathway">
    <text evidence="1 4">Quinol/quinone metabolism; menaquinone biosynthesis.</text>
</comment>
<dbReference type="GO" id="GO:0009234">
    <property type="term" value="P:menaquinone biosynthetic process"/>
    <property type="evidence" value="ECO:0007669"/>
    <property type="project" value="UniProtKB-UniRule"/>
</dbReference>
<keyword evidence="6" id="KW-1185">Reference proteome</keyword>
<comment type="catalytic activity">
    <reaction evidence="4">
        <text>cyclic dehypoxanthinylfutalosinate = 1,4-dihydroxy-6-naphthoate + dihydroxyacetone</text>
        <dbReference type="Rhea" id="RHEA:33087"/>
        <dbReference type="ChEBI" id="CHEBI:16016"/>
        <dbReference type="ChEBI" id="CHEBI:64254"/>
        <dbReference type="ChEBI" id="CHEBI:64270"/>
        <dbReference type="EC" id="4.1.99.29"/>
    </reaction>
</comment>
<feature type="active site" description="Proton acceptor" evidence="4">
    <location>
        <position position="148"/>
    </location>
</feature>
<dbReference type="PANTHER" id="PTHR37167:SF1">
    <property type="entry name" value="1,4-DIHYDROXY-6-NAPHTOATE SYNTHASE"/>
    <property type="match status" value="1"/>
</dbReference>
<evidence type="ECO:0000256" key="4">
    <source>
        <dbReference type="HAMAP-Rule" id="MF_00996"/>
    </source>
</evidence>
<accession>A0A4R1BKC0</accession>
<dbReference type="Pfam" id="PF02621">
    <property type="entry name" value="VitK2_biosynth"/>
    <property type="match status" value="1"/>
</dbReference>
<name>A0A4R1BKC0_9BACT</name>
<dbReference type="PANTHER" id="PTHR37167">
    <property type="entry name" value="1,4-DIHYDROXY-6-NAPHTOATE SYNTHASE"/>
    <property type="match status" value="1"/>
</dbReference>
<evidence type="ECO:0000256" key="1">
    <source>
        <dbReference type="ARBA" id="ARBA00004863"/>
    </source>
</evidence>
<comment type="similarity">
    <text evidence="4">Belongs to the MqnA/MqnD family. MqnD subfamily.</text>
</comment>
<dbReference type="InterPro" id="IPR030869">
    <property type="entry name" value="MqnD"/>
</dbReference>
<evidence type="ECO:0000313" key="6">
    <source>
        <dbReference type="Proteomes" id="UP000295334"/>
    </source>
</evidence>
<dbReference type="GO" id="GO:0016830">
    <property type="term" value="F:carbon-carbon lyase activity"/>
    <property type="evidence" value="ECO:0007669"/>
    <property type="project" value="UniProtKB-UniRule"/>
</dbReference>
<gene>
    <name evidence="4" type="primary">mqnD</name>
    <name evidence="5" type="ORF">EPD60_06680</name>
</gene>
<dbReference type="InterPro" id="IPR003773">
    <property type="entry name" value="Menaquinone_biosynth"/>
</dbReference>
<dbReference type="HAMAP" id="MF_00996">
    <property type="entry name" value="MqnD"/>
    <property type="match status" value="1"/>
</dbReference>
<dbReference type="UniPathway" id="UPA00079"/>
<evidence type="ECO:0000313" key="5">
    <source>
        <dbReference type="EMBL" id="TCJ17865.1"/>
    </source>
</evidence>
<dbReference type="Gene3D" id="3.40.190.10">
    <property type="entry name" value="Periplasmic binding protein-like II"/>
    <property type="match status" value="2"/>
</dbReference>
<dbReference type="EC" id="4.1.99.29" evidence="4"/>
<dbReference type="AlphaFoldDB" id="A0A4R1BKC0"/>
<keyword evidence="2 4" id="KW-0474">Menaquinone biosynthesis</keyword>
<dbReference type="RefSeq" id="WP_131448099.1">
    <property type="nucleotide sequence ID" value="NZ_SJZI01000008.1"/>
</dbReference>
<dbReference type="SUPFAM" id="SSF53850">
    <property type="entry name" value="Periplasmic binding protein-like II"/>
    <property type="match status" value="1"/>
</dbReference>
<feature type="binding site" evidence="4">
    <location>
        <begin position="55"/>
        <end position="57"/>
    </location>
    <ligand>
        <name>substrate</name>
    </ligand>
</feature>
<organism evidence="5 6">
    <name type="scientific">Flaviaesturariibacter flavus</name>
    <dbReference type="NCBI Taxonomy" id="2502780"/>
    <lineage>
        <taxon>Bacteria</taxon>
        <taxon>Pseudomonadati</taxon>
        <taxon>Bacteroidota</taxon>
        <taxon>Chitinophagia</taxon>
        <taxon>Chitinophagales</taxon>
        <taxon>Chitinophagaceae</taxon>
        <taxon>Flaviaestuariibacter</taxon>
    </lineage>
</organism>
<keyword evidence="3 4" id="KW-0456">Lyase</keyword>